<evidence type="ECO:0000256" key="4">
    <source>
        <dbReference type="ARBA" id="ARBA00022692"/>
    </source>
</evidence>
<dbReference type="PROSITE" id="PS00232">
    <property type="entry name" value="CADHERIN_1"/>
    <property type="match status" value="1"/>
</dbReference>
<evidence type="ECO:0000259" key="16">
    <source>
        <dbReference type="PROSITE" id="PS50268"/>
    </source>
</evidence>
<keyword evidence="3" id="KW-1003">Cell membrane</keyword>
<comment type="caution">
    <text evidence="17">The sequence shown here is derived from an EMBL/GenBank/DDBJ whole genome shotgun (WGS) entry which is preliminary data.</text>
</comment>
<dbReference type="PANTHER" id="PTHR24025">
    <property type="entry name" value="DESMOGLEIN FAMILY MEMBER"/>
    <property type="match status" value="1"/>
</dbReference>
<evidence type="ECO:0000256" key="6">
    <source>
        <dbReference type="ARBA" id="ARBA00022737"/>
    </source>
</evidence>
<dbReference type="FunFam" id="2.60.40.60:FF:000083">
    <property type="entry name" value="Desmoglein 1"/>
    <property type="match status" value="1"/>
</dbReference>
<sequence>MTRLWRSTPILWLFVFVVLCGFEAKADHSVSLRRNKREWIVPPQILEENVDYTKQLFIAKIRSDKEDPNKGPIKYALKGIGADQPPYNLFIVEPSTGKVRITGILDRESIAQYNLSGVALYPDGSVAENDIQLRIKVKDQNDCPPVFLPISVGSVKELSTVVMKLNVTDNDEFGNVNSQIRYEIVEQKPGGNMMFSINQYGEVIVNSANLDREAVDQYVLTVKASDLNGASGANTAMATFNIQIEDVNDNPPILEQESFEASIEENTDNLEVMRFKTTDLDLINTENWQAQYSIVSGNGGGHFKIVTDPKTNEGVLMLVKGADYEEVKDMNLGITVSNVAAAYAGSWSSGTVVVGGGGGGGGGEEEEEEGGGGGGGGGEEEEEEGRRIMGNGRQRGFW</sequence>
<keyword evidence="5" id="KW-0479">Metal-binding</keyword>
<feature type="region of interest" description="Disordered" evidence="14">
    <location>
        <begin position="355"/>
        <end position="398"/>
    </location>
</feature>
<keyword evidence="7 13" id="KW-0106">Calcium</keyword>
<keyword evidence="12" id="KW-0325">Glycoprotein</keyword>
<keyword evidence="9" id="KW-0965">Cell junction</keyword>
<dbReference type="PRINTS" id="PR00205">
    <property type="entry name" value="CADHERIN"/>
</dbReference>
<keyword evidence="8" id="KW-0130">Cell adhesion</keyword>
<evidence type="ECO:0000256" key="1">
    <source>
        <dbReference type="ARBA" id="ARBA00004236"/>
    </source>
</evidence>
<feature type="signal peptide" evidence="15">
    <location>
        <begin position="1"/>
        <end position="26"/>
    </location>
</feature>
<dbReference type="SUPFAM" id="SSF49313">
    <property type="entry name" value="Cadherin-like"/>
    <property type="match status" value="3"/>
</dbReference>
<dbReference type="InterPro" id="IPR020894">
    <property type="entry name" value="Cadherin_CS"/>
</dbReference>
<dbReference type="OrthoDB" id="8961010at2759"/>
<name>A0A556TSV7_BAGYA</name>
<keyword evidence="10" id="KW-1133">Transmembrane helix</keyword>
<dbReference type="PANTHER" id="PTHR24025:SF29">
    <property type="entry name" value="DESMOGLEIN-2-LIKE-RELATED"/>
    <property type="match status" value="1"/>
</dbReference>
<evidence type="ECO:0000256" key="12">
    <source>
        <dbReference type="ARBA" id="ARBA00023180"/>
    </source>
</evidence>
<dbReference type="SMART" id="SM00112">
    <property type="entry name" value="CA"/>
    <property type="match status" value="3"/>
</dbReference>
<feature type="domain" description="Cadherin" evidence="16">
    <location>
        <begin position="255"/>
        <end position="354"/>
    </location>
</feature>
<comment type="subcellular location">
    <subcellularLocation>
        <location evidence="2">Cell junction</location>
        <location evidence="2">Desmosome</location>
    </subcellularLocation>
    <subcellularLocation>
        <location evidence="1">Cell membrane</location>
    </subcellularLocation>
</comment>
<evidence type="ECO:0000313" key="17">
    <source>
        <dbReference type="EMBL" id="TSK58111.1"/>
    </source>
</evidence>
<reference evidence="17 18" key="1">
    <citation type="journal article" date="2019" name="Genome Biol. Evol.">
        <title>Whole-Genome Sequencing of the Giant Devil Catfish, Bagarius yarrelli.</title>
        <authorList>
            <person name="Jiang W."/>
            <person name="Lv Y."/>
            <person name="Cheng L."/>
            <person name="Yang K."/>
            <person name="Chao B."/>
            <person name="Wang X."/>
            <person name="Li Y."/>
            <person name="Pan X."/>
            <person name="You X."/>
            <person name="Zhang Y."/>
            <person name="Yang J."/>
            <person name="Li J."/>
            <person name="Zhang X."/>
            <person name="Liu S."/>
            <person name="Sun C."/>
            <person name="Yang J."/>
            <person name="Shi Q."/>
        </authorList>
    </citation>
    <scope>NUCLEOTIDE SEQUENCE [LARGE SCALE GENOMIC DNA]</scope>
    <source>
        <strain evidence="17">JWS20170419001</strain>
        <tissue evidence="17">Muscle</tissue>
    </source>
</reference>
<dbReference type="GO" id="GO:0005886">
    <property type="term" value="C:plasma membrane"/>
    <property type="evidence" value="ECO:0007669"/>
    <property type="project" value="UniProtKB-SubCell"/>
</dbReference>
<protein>
    <submittedName>
        <fullName evidence="17">Desmoglein-2</fullName>
    </submittedName>
</protein>
<evidence type="ECO:0000256" key="11">
    <source>
        <dbReference type="ARBA" id="ARBA00023136"/>
    </source>
</evidence>
<dbReference type="InterPro" id="IPR015919">
    <property type="entry name" value="Cadherin-like_sf"/>
</dbReference>
<keyword evidence="11" id="KW-0472">Membrane</keyword>
<dbReference type="CDD" id="cd11304">
    <property type="entry name" value="Cadherin_repeat"/>
    <property type="match status" value="3"/>
</dbReference>
<keyword evidence="15" id="KW-0732">Signal</keyword>
<evidence type="ECO:0000256" key="15">
    <source>
        <dbReference type="SAM" id="SignalP"/>
    </source>
</evidence>
<keyword evidence="18" id="KW-1185">Reference proteome</keyword>
<gene>
    <name evidence="17" type="ORF">Baya_3759</name>
</gene>
<evidence type="ECO:0000256" key="7">
    <source>
        <dbReference type="ARBA" id="ARBA00022837"/>
    </source>
</evidence>
<dbReference type="Proteomes" id="UP000319801">
    <property type="component" value="Unassembled WGS sequence"/>
</dbReference>
<dbReference type="Pfam" id="PF00028">
    <property type="entry name" value="Cadherin"/>
    <property type="match status" value="3"/>
</dbReference>
<dbReference type="PROSITE" id="PS50268">
    <property type="entry name" value="CADHERIN_2"/>
    <property type="match status" value="3"/>
</dbReference>
<evidence type="ECO:0000256" key="10">
    <source>
        <dbReference type="ARBA" id="ARBA00022989"/>
    </source>
</evidence>
<dbReference type="GO" id="GO:0007156">
    <property type="term" value="P:homophilic cell adhesion via plasma membrane adhesion molecules"/>
    <property type="evidence" value="ECO:0007669"/>
    <property type="project" value="InterPro"/>
</dbReference>
<dbReference type="InterPro" id="IPR050971">
    <property type="entry name" value="Cadherin-domain_protein"/>
</dbReference>
<evidence type="ECO:0000256" key="8">
    <source>
        <dbReference type="ARBA" id="ARBA00022889"/>
    </source>
</evidence>
<dbReference type="GO" id="GO:0005509">
    <property type="term" value="F:calcium ion binding"/>
    <property type="evidence" value="ECO:0007669"/>
    <property type="project" value="UniProtKB-UniRule"/>
</dbReference>
<evidence type="ECO:0000256" key="9">
    <source>
        <dbReference type="ARBA" id="ARBA00022949"/>
    </source>
</evidence>
<dbReference type="AlphaFoldDB" id="A0A556TSV7"/>
<keyword evidence="4" id="KW-0812">Transmembrane</keyword>
<dbReference type="FunFam" id="2.60.40.60:FF:000011">
    <property type="entry name" value="Cadherin 1"/>
    <property type="match status" value="1"/>
</dbReference>
<evidence type="ECO:0000256" key="2">
    <source>
        <dbReference type="ARBA" id="ARBA00004568"/>
    </source>
</evidence>
<evidence type="ECO:0000256" key="3">
    <source>
        <dbReference type="ARBA" id="ARBA00022475"/>
    </source>
</evidence>
<evidence type="ECO:0000256" key="13">
    <source>
        <dbReference type="PROSITE-ProRule" id="PRU00043"/>
    </source>
</evidence>
<dbReference type="Gene3D" id="2.60.40.60">
    <property type="entry name" value="Cadherins"/>
    <property type="match status" value="3"/>
</dbReference>
<dbReference type="GO" id="GO:0030057">
    <property type="term" value="C:desmosome"/>
    <property type="evidence" value="ECO:0007669"/>
    <property type="project" value="UniProtKB-SubCell"/>
</dbReference>
<feature type="domain" description="Cadherin" evidence="16">
    <location>
        <begin position="144"/>
        <end position="254"/>
    </location>
</feature>
<accession>A0A556TSV7</accession>
<evidence type="ECO:0000256" key="5">
    <source>
        <dbReference type="ARBA" id="ARBA00022723"/>
    </source>
</evidence>
<evidence type="ECO:0000256" key="14">
    <source>
        <dbReference type="SAM" id="MobiDB-lite"/>
    </source>
</evidence>
<evidence type="ECO:0000313" key="18">
    <source>
        <dbReference type="Proteomes" id="UP000319801"/>
    </source>
</evidence>
<dbReference type="GO" id="GO:0009653">
    <property type="term" value="P:anatomical structure morphogenesis"/>
    <property type="evidence" value="ECO:0007669"/>
    <property type="project" value="UniProtKB-ARBA"/>
</dbReference>
<organism evidence="17 18">
    <name type="scientific">Bagarius yarrelli</name>
    <name type="common">Goonch</name>
    <name type="synonym">Bagrus yarrelli</name>
    <dbReference type="NCBI Taxonomy" id="175774"/>
    <lineage>
        <taxon>Eukaryota</taxon>
        <taxon>Metazoa</taxon>
        <taxon>Chordata</taxon>
        <taxon>Craniata</taxon>
        <taxon>Vertebrata</taxon>
        <taxon>Euteleostomi</taxon>
        <taxon>Actinopterygii</taxon>
        <taxon>Neopterygii</taxon>
        <taxon>Teleostei</taxon>
        <taxon>Ostariophysi</taxon>
        <taxon>Siluriformes</taxon>
        <taxon>Sisoridae</taxon>
        <taxon>Sisorinae</taxon>
        <taxon>Bagarius</taxon>
    </lineage>
</organism>
<dbReference type="FunFam" id="2.60.40.60:FF:000068">
    <property type="entry name" value="Desmoglein 1"/>
    <property type="match status" value="1"/>
</dbReference>
<dbReference type="EMBL" id="VCAZ01000016">
    <property type="protein sequence ID" value="TSK58111.1"/>
    <property type="molecule type" value="Genomic_DNA"/>
</dbReference>
<feature type="chain" id="PRO_5021812838" evidence="15">
    <location>
        <begin position="27"/>
        <end position="398"/>
    </location>
</feature>
<keyword evidence="6" id="KW-0677">Repeat</keyword>
<proteinExistence type="predicted"/>
<dbReference type="InterPro" id="IPR002126">
    <property type="entry name" value="Cadherin-like_dom"/>
</dbReference>
<feature type="domain" description="Cadherin" evidence="16">
    <location>
        <begin position="63"/>
        <end position="147"/>
    </location>
</feature>